<dbReference type="EMBL" id="BPLQ01008881">
    <property type="protein sequence ID" value="GIY40077.1"/>
    <property type="molecule type" value="Genomic_DNA"/>
</dbReference>
<name>A0AAV4T603_9ARAC</name>
<accession>A0AAV4T603</accession>
<dbReference type="AlphaFoldDB" id="A0AAV4T603"/>
<organism evidence="1 2">
    <name type="scientific">Caerostris darwini</name>
    <dbReference type="NCBI Taxonomy" id="1538125"/>
    <lineage>
        <taxon>Eukaryota</taxon>
        <taxon>Metazoa</taxon>
        <taxon>Ecdysozoa</taxon>
        <taxon>Arthropoda</taxon>
        <taxon>Chelicerata</taxon>
        <taxon>Arachnida</taxon>
        <taxon>Araneae</taxon>
        <taxon>Araneomorphae</taxon>
        <taxon>Entelegynae</taxon>
        <taxon>Araneoidea</taxon>
        <taxon>Araneidae</taxon>
        <taxon>Caerostris</taxon>
    </lineage>
</organism>
<gene>
    <name evidence="1" type="ORF">CDAR_620991</name>
</gene>
<dbReference type="Proteomes" id="UP001054837">
    <property type="component" value="Unassembled WGS sequence"/>
</dbReference>
<reference evidence="1 2" key="1">
    <citation type="submission" date="2021-06" db="EMBL/GenBank/DDBJ databases">
        <title>Caerostris darwini draft genome.</title>
        <authorList>
            <person name="Kono N."/>
            <person name="Arakawa K."/>
        </authorList>
    </citation>
    <scope>NUCLEOTIDE SEQUENCE [LARGE SCALE GENOMIC DNA]</scope>
</reference>
<evidence type="ECO:0000313" key="1">
    <source>
        <dbReference type="EMBL" id="GIY40077.1"/>
    </source>
</evidence>
<comment type="caution">
    <text evidence="1">The sequence shown here is derived from an EMBL/GenBank/DDBJ whole genome shotgun (WGS) entry which is preliminary data.</text>
</comment>
<proteinExistence type="predicted"/>
<protein>
    <submittedName>
        <fullName evidence="1">Uncharacterized protein</fullName>
    </submittedName>
</protein>
<sequence length="109" mass="12723">MSGPCNHCGGNKPTFEHDSFAKLMRLNGFKMDIKQSRRVTNKWFFREEIVEEEIKKNGPRFKRHSLSDQFSGKHLKDSQFFPCQRHSFSNGSVVGTEIYFGCFVQRLKS</sequence>
<evidence type="ECO:0000313" key="2">
    <source>
        <dbReference type="Proteomes" id="UP001054837"/>
    </source>
</evidence>
<keyword evidence="2" id="KW-1185">Reference proteome</keyword>